<dbReference type="SUPFAM" id="SSF46767">
    <property type="entry name" value="Methylated DNA-protein cysteine methyltransferase, C-terminal domain"/>
    <property type="match status" value="1"/>
</dbReference>
<accession>A0ABN6XD90</accession>
<dbReference type="InterPro" id="IPR036388">
    <property type="entry name" value="WH-like_DNA-bd_sf"/>
</dbReference>
<dbReference type="Gene3D" id="1.10.10.10">
    <property type="entry name" value="Winged helix-like DNA-binding domain superfamily/Winged helix DNA-binding domain"/>
    <property type="match status" value="1"/>
</dbReference>
<dbReference type="CDD" id="cd06445">
    <property type="entry name" value="ATase"/>
    <property type="match status" value="1"/>
</dbReference>
<reference evidence="9" key="1">
    <citation type="journal article" date="2019" name="Int. J. Syst. Evol. Microbiol.">
        <title>The Global Catalogue of Microorganisms (GCM) 10K type strain sequencing project: providing services to taxonomists for standard genome sequencing and annotation.</title>
        <authorList>
            <consortium name="The Broad Institute Genomics Platform"/>
            <consortium name="The Broad Institute Genome Sequencing Center for Infectious Disease"/>
            <person name="Wu L."/>
            <person name="Ma J."/>
        </authorList>
    </citation>
    <scope>NUCLEOTIDE SEQUENCE [LARGE SCALE GENOMIC DNA]</scope>
    <source>
        <strain evidence="9">NBRC 108565</strain>
    </source>
</reference>
<dbReference type="PANTHER" id="PTHR10815">
    <property type="entry name" value="METHYLATED-DNA--PROTEIN-CYSTEINE METHYLTRANSFERASE"/>
    <property type="match status" value="1"/>
</dbReference>
<dbReference type="RefSeq" id="WP_286218725.1">
    <property type="nucleotide sequence ID" value="NZ_AP027729.1"/>
</dbReference>
<keyword evidence="3" id="KW-0808">Transferase</keyword>
<feature type="domain" description="Methylated-DNA-[protein]-cysteine S-methyltransferase DNA binding" evidence="7">
    <location>
        <begin position="101"/>
        <end position="180"/>
    </location>
</feature>
<dbReference type="Pfam" id="PF01035">
    <property type="entry name" value="DNA_binding_1"/>
    <property type="match status" value="1"/>
</dbReference>
<dbReference type="PROSITE" id="PS00374">
    <property type="entry name" value="MGMT"/>
    <property type="match status" value="1"/>
</dbReference>
<protein>
    <submittedName>
        <fullName evidence="8">Methylated-DNA:protein-cysteine methyltransferase</fullName>
    </submittedName>
</protein>
<evidence type="ECO:0000256" key="3">
    <source>
        <dbReference type="ARBA" id="ARBA00022679"/>
    </source>
</evidence>
<gene>
    <name evidence="8" type="ORF">GCM10025865_09110</name>
</gene>
<keyword evidence="5" id="KW-0234">DNA repair</keyword>
<dbReference type="EMBL" id="AP027729">
    <property type="protein sequence ID" value="BDZ41612.1"/>
    <property type="molecule type" value="Genomic_DNA"/>
</dbReference>
<evidence type="ECO:0000256" key="1">
    <source>
        <dbReference type="ARBA" id="ARBA00001286"/>
    </source>
</evidence>
<sequence length="198" mass="20242">MSSTTSSTTVTSTAVMSTTLATPDGPFTVVARSGGAVLASGWTDDVASLVALVHPSIRPVDVEQVPDGAAALAGPVAAVRAYYAGDLAALRAVDVEQVSGPFRQSAWDTLRDVDPGAPVTYTEYAQRCGRPAAVRAAAGACAQNAAALFVPCHRVLRSDGTLGGFRYGLGVKESLLAREREADPAGTPAAWAGPTVTR</sequence>
<name>A0ABN6XD90_9CELL</name>
<comment type="catalytic activity">
    <reaction evidence="1">
        <text>a 4-O-methyl-thymidine in DNA + L-cysteinyl-[protein] = a thymidine in DNA + S-methyl-L-cysteinyl-[protein]</text>
        <dbReference type="Rhea" id="RHEA:53428"/>
        <dbReference type="Rhea" id="RHEA-COMP:10131"/>
        <dbReference type="Rhea" id="RHEA-COMP:10132"/>
        <dbReference type="Rhea" id="RHEA-COMP:13555"/>
        <dbReference type="Rhea" id="RHEA-COMP:13556"/>
        <dbReference type="ChEBI" id="CHEBI:29950"/>
        <dbReference type="ChEBI" id="CHEBI:82612"/>
        <dbReference type="ChEBI" id="CHEBI:137386"/>
        <dbReference type="ChEBI" id="CHEBI:137387"/>
        <dbReference type="EC" id="2.1.1.63"/>
    </reaction>
</comment>
<dbReference type="Proteomes" id="UP001321475">
    <property type="component" value="Chromosome"/>
</dbReference>
<dbReference type="InterPro" id="IPR001497">
    <property type="entry name" value="MethylDNA_cys_MeTrfase_AS"/>
</dbReference>
<dbReference type="NCBIfam" id="TIGR00589">
    <property type="entry name" value="ogt"/>
    <property type="match status" value="1"/>
</dbReference>
<evidence type="ECO:0000313" key="9">
    <source>
        <dbReference type="Proteomes" id="UP001321475"/>
    </source>
</evidence>
<evidence type="ECO:0000256" key="5">
    <source>
        <dbReference type="ARBA" id="ARBA00023204"/>
    </source>
</evidence>
<dbReference type="GO" id="GO:0008168">
    <property type="term" value="F:methyltransferase activity"/>
    <property type="evidence" value="ECO:0007669"/>
    <property type="project" value="UniProtKB-KW"/>
</dbReference>
<proteinExistence type="predicted"/>
<evidence type="ECO:0000256" key="4">
    <source>
        <dbReference type="ARBA" id="ARBA00022763"/>
    </source>
</evidence>
<dbReference type="GO" id="GO:0032259">
    <property type="term" value="P:methylation"/>
    <property type="evidence" value="ECO:0007669"/>
    <property type="project" value="UniProtKB-KW"/>
</dbReference>
<comment type="catalytic activity">
    <reaction evidence="6">
        <text>a 6-O-methyl-2'-deoxyguanosine in DNA + L-cysteinyl-[protein] = S-methyl-L-cysteinyl-[protein] + a 2'-deoxyguanosine in DNA</text>
        <dbReference type="Rhea" id="RHEA:24000"/>
        <dbReference type="Rhea" id="RHEA-COMP:10131"/>
        <dbReference type="Rhea" id="RHEA-COMP:10132"/>
        <dbReference type="Rhea" id="RHEA-COMP:11367"/>
        <dbReference type="Rhea" id="RHEA-COMP:11368"/>
        <dbReference type="ChEBI" id="CHEBI:29950"/>
        <dbReference type="ChEBI" id="CHEBI:82612"/>
        <dbReference type="ChEBI" id="CHEBI:85445"/>
        <dbReference type="ChEBI" id="CHEBI:85448"/>
        <dbReference type="EC" id="2.1.1.63"/>
    </reaction>
</comment>
<keyword evidence="2 8" id="KW-0489">Methyltransferase</keyword>
<dbReference type="InterPro" id="IPR014048">
    <property type="entry name" value="MethylDNA_cys_MeTrfase_DNA-bd"/>
</dbReference>
<keyword evidence="9" id="KW-1185">Reference proteome</keyword>
<keyword evidence="4" id="KW-0227">DNA damage</keyword>
<dbReference type="PANTHER" id="PTHR10815:SF13">
    <property type="entry name" value="METHYLATED-DNA--PROTEIN-CYSTEINE METHYLTRANSFERASE"/>
    <property type="match status" value="1"/>
</dbReference>
<organism evidence="8 9">
    <name type="scientific">Paraoerskovia sediminicola</name>
    <dbReference type="NCBI Taxonomy" id="1138587"/>
    <lineage>
        <taxon>Bacteria</taxon>
        <taxon>Bacillati</taxon>
        <taxon>Actinomycetota</taxon>
        <taxon>Actinomycetes</taxon>
        <taxon>Micrococcales</taxon>
        <taxon>Cellulomonadaceae</taxon>
        <taxon>Paraoerskovia</taxon>
    </lineage>
</organism>
<evidence type="ECO:0000256" key="6">
    <source>
        <dbReference type="ARBA" id="ARBA00049348"/>
    </source>
</evidence>
<evidence type="ECO:0000259" key="7">
    <source>
        <dbReference type="Pfam" id="PF01035"/>
    </source>
</evidence>
<evidence type="ECO:0000313" key="8">
    <source>
        <dbReference type="EMBL" id="BDZ41612.1"/>
    </source>
</evidence>
<evidence type="ECO:0000256" key="2">
    <source>
        <dbReference type="ARBA" id="ARBA00022603"/>
    </source>
</evidence>
<dbReference type="InterPro" id="IPR036217">
    <property type="entry name" value="MethylDNA_cys_MeTrfase_DNAb"/>
</dbReference>